<evidence type="ECO:0000313" key="2">
    <source>
        <dbReference type="WBParaSite" id="PSU_v2.g8795.t1"/>
    </source>
</evidence>
<sequence>MSTVGNFLRRSFSKTKEEKEHPIIQAVARLTPPVQLKTAKKAFTDLKSPRQGNDKRATALKLINRFLMEQSTIGERYHFWKHEFKGK</sequence>
<proteinExistence type="predicted"/>
<dbReference type="Proteomes" id="UP000887577">
    <property type="component" value="Unplaced"/>
</dbReference>
<name>A0A914Z8Y8_9BILA</name>
<dbReference type="WBParaSite" id="PSU_v2.g8795.t1">
    <property type="protein sequence ID" value="PSU_v2.g8795.t1"/>
    <property type="gene ID" value="PSU_v2.g8795"/>
</dbReference>
<evidence type="ECO:0000313" key="1">
    <source>
        <dbReference type="Proteomes" id="UP000887577"/>
    </source>
</evidence>
<reference evidence="2" key="1">
    <citation type="submission" date="2022-11" db="UniProtKB">
        <authorList>
            <consortium name="WormBaseParasite"/>
        </authorList>
    </citation>
    <scope>IDENTIFICATION</scope>
</reference>
<protein>
    <submittedName>
        <fullName evidence="2">Uncharacterized protein</fullName>
    </submittedName>
</protein>
<dbReference type="AlphaFoldDB" id="A0A914Z8Y8"/>
<keyword evidence="1" id="KW-1185">Reference proteome</keyword>
<accession>A0A914Z8Y8</accession>
<organism evidence="1 2">
    <name type="scientific">Panagrolaimus superbus</name>
    <dbReference type="NCBI Taxonomy" id="310955"/>
    <lineage>
        <taxon>Eukaryota</taxon>
        <taxon>Metazoa</taxon>
        <taxon>Ecdysozoa</taxon>
        <taxon>Nematoda</taxon>
        <taxon>Chromadorea</taxon>
        <taxon>Rhabditida</taxon>
        <taxon>Tylenchina</taxon>
        <taxon>Panagrolaimomorpha</taxon>
        <taxon>Panagrolaimoidea</taxon>
        <taxon>Panagrolaimidae</taxon>
        <taxon>Panagrolaimus</taxon>
    </lineage>
</organism>